<dbReference type="PANTHER" id="PTHR43694:SF1">
    <property type="entry name" value="RIBONUCLEASE J"/>
    <property type="match status" value="1"/>
</dbReference>
<evidence type="ECO:0000259" key="8">
    <source>
        <dbReference type="SMART" id="SM00849"/>
    </source>
</evidence>
<sequence>MDSYKLHFIPLGGIVGVTKNMYVYELYRGEELQDILLIDCGIGFPPEQEFGIDHAIPDIGYLKDKVDKIRAMLFTHGHEDHIGAIRFHYNDLGKPPMYASKLTSVFLQNKFKEFNMSPKITQVDYDRYYTFGGFKVKYIRMTHSIPDTTHILISCPAGTFYHGSDYKIDLTPPFGPAPDFFEITKAGKEGVTCLLSDSLGSDREGFTLSESSVGKTFEEEIRTAKGKFFMTTFASNISRIRQCAEAAVKFNRKICLLGRSMKQNTRAARQIGYFPIPESFLIDEKEVKKYRPNHVCIICTGSQGQIGSALSRLAAEDNKQIRIDKGDKVVFSSDPIPGNEEVVYEMIEHLYVLGADVRYSDVQEQLHASGHGSQGDLKMLMRLVGAEYLVPIGGTIRHQRHYRELAREMDYKDDQIFLLNEGDTIWFENGKVKKGEQVQTKNIYVDAYGVGDVGETILRDRMTLSKEGFVFAVLKLDGNGKLVDRPEFTARGFIFGNLDEIFEGAAELLEEVYKKAQNPPLKRDITARLERYFYSKTNKEPLVCLHTLRV</sequence>
<gene>
    <name evidence="9" type="ORF">A2957_00640</name>
</gene>
<dbReference type="InterPro" id="IPR036866">
    <property type="entry name" value="RibonucZ/Hydroxyglut_hydro"/>
</dbReference>
<keyword evidence="4" id="KW-0378">Hydrolase</keyword>
<keyword evidence="3" id="KW-0479">Metal-binding</keyword>
<dbReference type="InterPro" id="IPR011108">
    <property type="entry name" value="RMMBL"/>
</dbReference>
<dbReference type="Gene3D" id="3.60.15.10">
    <property type="entry name" value="Ribonuclease Z/Hydroxyacylglutathione hydrolase-like"/>
    <property type="match status" value="1"/>
</dbReference>
<dbReference type="GO" id="GO:0046872">
    <property type="term" value="F:metal ion binding"/>
    <property type="evidence" value="ECO:0007669"/>
    <property type="project" value="UniProtKB-KW"/>
</dbReference>
<dbReference type="CDD" id="cd07714">
    <property type="entry name" value="RNaseJ_MBL-fold"/>
    <property type="match status" value="1"/>
</dbReference>
<dbReference type="GO" id="GO:0003723">
    <property type="term" value="F:RNA binding"/>
    <property type="evidence" value="ECO:0007669"/>
    <property type="project" value="UniProtKB-KW"/>
</dbReference>
<evidence type="ECO:0000313" key="9">
    <source>
        <dbReference type="EMBL" id="OGK44528.1"/>
    </source>
</evidence>
<evidence type="ECO:0000256" key="2">
    <source>
        <dbReference type="ARBA" id="ARBA00022722"/>
    </source>
</evidence>
<evidence type="ECO:0000256" key="7">
    <source>
        <dbReference type="ARBA" id="ARBA00022884"/>
    </source>
</evidence>
<dbReference type="STRING" id="1802060.A2957_00640"/>
<comment type="caution">
    <text evidence="9">The sequence shown here is derived from an EMBL/GenBank/DDBJ whole genome shotgun (WGS) entry which is preliminary data.</text>
</comment>
<dbReference type="GO" id="GO:0004527">
    <property type="term" value="F:exonuclease activity"/>
    <property type="evidence" value="ECO:0007669"/>
    <property type="project" value="UniProtKB-KW"/>
</dbReference>
<evidence type="ECO:0000256" key="1">
    <source>
        <dbReference type="ARBA" id="ARBA00022490"/>
    </source>
</evidence>
<dbReference type="InterPro" id="IPR042173">
    <property type="entry name" value="RNase_J_2"/>
</dbReference>
<feature type="domain" description="Metallo-beta-lactamase" evidence="8">
    <location>
        <begin position="18"/>
        <end position="217"/>
    </location>
</feature>
<dbReference type="AlphaFoldDB" id="A0A1F7IME2"/>
<evidence type="ECO:0000256" key="4">
    <source>
        <dbReference type="ARBA" id="ARBA00022801"/>
    </source>
</evidence>
<reference evidence="9 10" key="1">
    <citation type="journal article" date="2016" name="Nat. Commun.">
        <title>Thousands of microbial genomes shed light on interconnected biogeochemical processes in an aquifer system.</title>
        <authorList>
            <person name="Anantharaman K."/>
            <person name="Brown C.T."/>
            <person name="Hug L.A."/>
            <person name="Sharon I."/>
            <person name="Castelle C.J."/>
            <person name="Probst A.J."/>
            <person name="Thomas B.C."/>
            <person name="Singh A."/>
            <person name="Wilkins M.J."/>
            <person name="Karaoz U."/>
            <person name="Brodie E.L."/>
            <person name="Williams K.H."/>
            <person name="Hubbard S.S."/>
            <person name="Banfield J.F."/>
        </authorList>
    </citation>
    <scope>NUCLEOTIDE SEQUENCE [LARGE SCALE GENOMIC DNA]</scope>
</reference>
<dbReference type="InterPro" id="IPR004613">
    <property type="entry name" value="RNase_J"/>
</dbReference>
<evidence type="ECO:0000313" key="10">
    <source>
        <dbReference type="Proteomes" id="UP000179072"/>
    </source>
</evidence>
<keyword evidence="7" id="KW-0694">RNA-binding</keyword>
<protein>
    <recommendedName>
        <fullName evidence="8">Metallo-beta-lactamase domain-containing protein</fullName>
    </recommendedName>
</protein>
<evidence type="ECO:0000256" key="3">
    <source>
        <dbReference type="ARBA" id="ARBA00022723"/>
    </source>
</evidence>
<dbReference type="PANTHER" id="PTHR43694">
    <property type="entry name" value="RIBONUCLEASE J"/>
    <property type="match status" value="1"/>
</dbReference>
<keyword evidence="5" id="KW-0862">Zinc</keyword>
<dbReference type="InterPro" id="IPR001279">
    <property type="entry name" value="Metallo-B-lactamas"/>
</dbReference>
<dbReference type="Pfam" id="PF22505">
    <property type="entry name" value="RNase_J_b_CASP"/>
    <property type="match status" value="1"/>
</dbReference>
<organism evidence="9 10">
    <name type="scientific">Candidatus Roizmanbacteria bacterium RIFCSPLOWO2_01_FULL_38_11</name>
    <dbReference type="NCBI Taxonomy" id="1802060"/>
    <lineage>
        <taxon>Bacteria</taxon>
        <taxon>Candidatus Roizmaniibacteriota</taxon>
    </lineage>
</organism>
<evidence type="ECO:0000256" key="5">
    <source>
        <dbReference type="ARBA" id="ARBA00022833"/>
    </source>
</evidence>
<dbReference type="Gene3D" id="3.40.50.10710">
    <property type="entry name" value="Metallo-hydrolase/oxidoreductase"/>
    <property type="match status" value="1"/>
</dbReference>
<dbReference type="Pfam" id="PF17770">
    <property type="entry name" value="RNase_J_C"/>
    <property type="match status" value="1"/>
</dbReference>
<keyword evidence="6" id="KW-0269">Exonuclease</keyword>
<name>A0A1F7IME2_9BACT</name>
<dbReference type="InterPro" id="IPR055132">
    <property type="entry name" value="RNase_J_b_CASP"/>
</dbReference>
<dbReference type="SUPFAM" id="SSF56281">
    <property type="entry name" value="Metallo-hydrolase/oxidoreductase"/>
    <property type="match status" value="1"/>
</dbReference>
<dbReference type="SMART" id="SM00849">
    <property type="entry name" value="Lactamase_B"/>
    <property type="match status" value="1"/>
</dbReference>
<dbReference type="NCBIfam" id="TIGR00649">
    <property type="entry name" value="MG423"/>
    <property type="match status" value="1"/>
</dbReference>
<accession>A0A1F7IME2</accession>
<dbReference type="Pfam" id="PF07521">
    <property type="entry name" value="RMMBL"/>
    <property type="match status" value="1"/>
</dbReference>
<dbReference type="EMBL" id="MGAK01000015">
    <property type="protein sequence ID" value="OGK44528.1"/>
    <property type="molecule type" value="Genomic_DNA"/>
</dbReference>
<dbReference type="Proteomes" id="UP000179072">
    <property type="component" value="Unassembled WGS sequence"/>
</dbReference>
<dbReference type="Gene3D" id="3.10.20.580">
    <property type="match status" value="1"/>
</dbReference>
<keyword evidence="2" id="KW-0540">Nuclease</keyword>
<proteinExistence type="predicted"/>
<keyword evidence="1" id="KW-0963">Cytoplasm</keyword>
<evidence type="ECO:0000256" key="6">
    <source>
        <dbReference type="ARBA" id="ARBA00022839"/>
    </source>
</evidence>
<dbReference type="InterPro" id="IPR041636">
    <property type="entry name" value="RNase_J_C"/>
</dbReference>
<dbReference type="Pfam" id="PF00753">
    <property type="entry name" value="Lactamase_B"/>
    <property type="match status" value="1"/>
</dbReference>